<dbReference type="SMART" id="SM00680">
    <property type="entry name" value="CLIP"/>
    <property type="match status" value="1"/>
</dbReference>
<evidence type="ECO:0000256" key="9">
    <source>
        <dbReference type="RuleBase" id="RU366078"/>
    </source>
</evidence>
<evidence type="ECO:0000313" key="12">
    <source>
        <dbReference type="EMBL" id="KAF2898727.1"/>
    </source>
</evidence>
<keyword evidence="13" id="KW-1185">Reference proteome</keyword>
<dbReference type="PROSITE" id="PS51888">
    <property type="entry name" value="CLIP"/>
    <property type="match status" value="1"/>
</dbReference>
<evidence type="ECO:0000256" key="6">
    <source>
        <dbReference type="ARBA" id="ARBA00023180"/>
    </source>
</evidence>
<dbReference type="GO" id="GO:0004252">
    <property type="term" value="F:serine-type endopeptidase activity"/>
    <property type="evidence" value="ECO:0007669"/>
    <property type="project" value="UniProtKB-UniRule"/>
</dbReference>
<gene>
    <name evidence="12" type="ORF">ILUMI_07448</name>
</gene>
<reference evidence="12" key="1">
    <citation type="submission" date="2019-08" db="EMBL/GenBank/DDBJ databases">
        <title>The genome of the North American firefly Photinus pyralis.</title>
        <authorList>
            <consortium name="Photinus pyralis genome working group"/>
            <person name="Fallon T.R."/>
            <person name="Sander Lower S.E."/>
            <person name="Weng J.-K."/>
        </authorList>
    </citation>
    <scope>NUCLEOTIDE SEQUENCE</scope>
    <source>
        <strain evidence="12">TRF0915ILg1</strain>
        <tissue evidence="12">Whole body</tissue>
    </source>
</reference>
<dbReference type="PANTHER" id="PTHR24256">
    <property type="entry name" value="TRYPTASE-RELATED"/>
    <property type="match status" value="1"/>
</dbReference>
<dbReference type="InterPro" id="IPR051487">
    <property type="entry name" value="Ser/Thr_Proteases_Immune/Dev"/>
</dbReference>
<comment type="caution">
    <text evidence="12">The sequence shown here is derived from an EMBL/GenBank/DDBJ whole genome shotgun (WGS) entry which is preliminary data.</text>
</comment>
<comment type="similarity">
    <text evidence="7 9">Belongs to the peptidase S1 family. CLIP subfamily.</text>
</comment>
<proteinExistence type="inferred from homology"/>
<dbReference type="Gene3D" id="2.40.10.10">
    <property type="entry name" value="Trypsin-like serine proteases"/>
    <property type="match status" value="2"/>
</dbReference>
<evidence type="ECO:0000256" key="5">
    <source>
        <dbReference type="ARBA" id="ARBA00023157"/>
    </source>
</evidence>
<dbReference type="Proteomes" id="UP000801492">
    <property type="component" value="Unassembled WGS sequence"/>
</dbReference>
<dbReference type="GO" id="GO:0005576">
    <property type="term" value="C:extracellular region"/>
    <property type="evidence" value="ECO:0007669"/>
    <property type="project" value="UniProtKB-SubCell"/>
</dbReference>
<dbReference type="Pfam" id="PF00089">
    <property type="entry name" value="Trypsin"/>
    <property type="match status" value="1"/>
</dbReference>
<dbReference type="PROSITE" id="PS50240">
    <property type="entry name" value="TRYPSIN_DOM"/>
    <property type="match status" value="1"/>
</dbReference>
<dbReference type="PROSITE" id="PS00134">
    <property type="entry name" value="TRYPSIN_HIS"/>
    <property type="match status" value="1"/>
</dbReference>
<dbReference type="InterPro" id="IPR033116">
    <property type="entry name" value="TRYPSIN_SER"/>
</dbReference>
<keyword evidence="2 9" id="KW-0732">Signal</keyword>
<dbReference type="Pfam" id="PF12032">
    <property type="entry name" value="CLIP"/>
    <property type="match status" value="1"/>
</dbReference>
<feature type="domain" description="Peptidase S1" evidence="10">
    <location>
        <begin position="140"/>
        <end position="395"/>
    </location>
</feature>
<organism evidence="12 13">
    <name type="scientific">Ignelater luminosus</name>
    <name type="common">Cucubano</name>
    <name type="synonym">Pyrophorus luminosus</name>
    <dbReference type="NCBI Taxonomy" id="2038154"/>
    <lineage>
        <taxon>Eukaryota</taxon>
        <taxon>Metazoa</taxon>
        <taxon>Ecdysozoa</taxon>
        <taxon>Arthropoda</taxon>
        <taxon>Hexapoda</taxon>
        <taxon>Insecta</taxon>
        <taxon>Pterygota</taxon>
        <taxon>Neoptera</taxon>
        <taxon>Endopterygota</taxon>
        <taxon>Coleoptera</taxon>
        <taxon>Polyphaga</taxon>
        <taxon>Elateriformia</taxon>
        <taxon>Elateroidea</taxon>
        <taxon>Elateridae</taxon>
        <taxon>Agrypninae</taxon>
        <taxon>Pyrophorini</taxon>
        <taxon>Ignelater</taxon>
    </lineage>
</organism>
<evidence type="ECO:0000313" key="13">
    <source>
        <dbReference type="Proteomes" id="UP000801492"/>
    </source>
</evidence>
<dbReference type="OrthoDB" id="8114044at2759"/>
<sequence>MNGRISTCLCIVAVIFISDVIAQKDSDCFTPNKESAKCIPIRSCKIIVEAVRTRNQTAIQFARDSQCGVDDGIPLVCCGTTGYYTTASDDFVLSIFNPPDNKKTSQQEKKELETVILQTFKTKALPDRTVCGLEKDDNRIWGGTQTELDEFPWMVALEYKRKPDNELAGVRCGGSLINNRYVLTAAHCLLHREFELTNVRLGEWDLTMDPDCQTLVANVECADKVVKVDVAVQIPHPFYSKRTGNNDIGLIRLAKDISYSDYIRPICLPPENLPAPPYNSLLTVAGWGITENNTASDIKLKVDIPLLTNDICKEKLDSKPVTANQLCAGGDYGKDSCKGDSGGPLMRTYEDQKDKQSQWYQEGVVSLGVGCARAGYPAVYTRVNRYVNWIINNISEE</sequence>
<keyword evidence="1 8" id="KW-0645">Protease</keyword>
<dbReference type="InterPro" id="IPR009003">
    <property type="entry name" value="Peptidase_S1_PA"/>
</dbReference>
<evidence type="ECO:0000256" key="4">
    <source>
        <dbReference type="ARBA" id="ARBA00022825"/>
    </source>
</evidence>
<dbReference type="PROSITE" id="PS00135">
    <property type="entry name" value="TRYPSIN_SER"/>
    <property type="match status" value="1"/>
</dbReference>
<dbReference type="SMART" id="SM00020">
    <property type="entry name" value="Tryp_SPc"/>
    <property type="match status" value="1"/>
</dbReference>
<dbReference type="InterPro" id="IPR001314">
    <property type="entry name" value="Peptidase_S1A"/>
</dbReference>
<dbReference type="GO" id="GO:0006508">
    <property type="term" value="P:proteolysis"/>
    <property type="evidence" value="ECO:0007669"/>
    <property type="project" value="UniProtKB-KW"/>
</dbReference>
<evidence type="ECO:0000256" key="1">
    <source>
        <dbReference type="ARBA" id="ARBA00022670"/>
    </source>
</evidence>
<comment type="subcellular location">
    <subcellularLocation>
        <location evidence="9">Secreted</location>
    </subcellularLocation>
</comment>
<comment type="domain">
    <text evidence="9">The clip domain consists of 35-55 residues which are 'knitted' together usually by 3 conserved disulfide bonds forming a clip-like compact structure.</text>
</comment>
<evidence type="ECO:0000256" key="7">
    <source>
        <dbReference type="ARBA" id="ARBA00024195"/>
    </source>
</evidence>
<name>A0A8K0D836_IGNLU</name>
<protein>
    <recommendedName>
        <fullName evidence="9">CLIP domain-containing serine protease</fullName>
        <ecNumber evidence="8">3.4.21.-</ecNumber>
    </recommendedName>
</protein>
<dbReference type="AlphaFoldDB" id="A0A8K0D836"/>
<keyword evidence="3 8" id="KW-0378">Hydrolase</keyword>
<evidence type="ECO:0000256" key="8">
    <source>
        <dbReference type="RuleBase" id="RU363034"/>
    </source>
</evidence>
<feature type="domain" description="Clip" evidence="11">
    <location>
        <begin position="27"/>
        <end position="78"/>
    </location>
</feature>
<accession>A0A8K0D836</accession>
<dbReference type="SUPFAM" id="SSF50494">
    <property type="entry name" value="Trypsin-like serine proteases"/>
    <property type="match status" value="1"/>
</dbReference>
<dbReference type="InterPro" id="IPR022700">
    <property type="entry name" value="CLIP"/>
</dbReference>
<dbReference type="Gene3D" id="3.30.1640.30">
    <property type="match status" value="1"/>
</dbReference>
<evidence type="ECO:0000256" key="3">
    <source>
        <dbReference type="ARBA" id="ARBA00022801"/>
    </source>
</evidence>
<dbReference type="InterPro" id="IPR018114">
    <property type="entry name" value="TRYPSIN_HIS"/>
</dbReference>
<feature type="signal peptide" evidence="9">
    <location>
        <begin position="1"/>
        <end position="22"/>
    </location>
</feature>
<evidence type="ECO:0000259" key="10">
    <source>
        <dbReference type="PROSITE" id="PS50240"/>
    </source>
</evidence>
<dbReference type="InterPro" id="IPR038565">
    <property type="entry name" value="CLIP_sf"/>
</dbReference>
<dbReference type="FunFam" id="2.40.10.10:FF:000028">
    <property type="entry name" value="Serine protease easter"/>
    <property type="match status" value="1"/>
</dbReference>
<evidence type="ECO:0000256" key="2">
    <source>
        <dbReference type="ARBA" id="ARBA00022729"/>
    </source>
</evidence>
<dbReference type="InterPro" id="IPR043504">
    <property type="entry name" value="Peptidase_S1_PA_chymotrypsin"/>
</dbReference>
<feature type="chain" id="PRO_5035488370" description="CLIP domain-containing serine protease" evidence="9">
    <location>
        <begin position="23"/>
        <end position="397"/>
    </location>
</feature>
<keyword evidence="6" id="KW-0325">Glycoprotein</keyword>
<keyword evidence="5" id="KW-1015">Disulfide bond</keyword>
<evidence type="ECO:0000259" key="11">
    <source>
        <dbReference type="PROSITE" id="PS51888"/>
    </source>
</evidence>
<dbReference type="CDD" id="cd00190">
    <property type="entry name" value="Tryp_SPc"/>
    <property type="match status" value="1"/>
</dbReference>
<dbReference type="InterPro" id="IPR001254">
    <property type="entry name" value="Trypsin_dom"/>
</dbReference>
<dbReference type="EMBL" id="VTPC01003315">
    <property type="protein sequence ID" value="KAF2898727.1"/>
    <property type="molecule type" value="Genomic_DNA"/>
</dbReference>
<keyword evidence="4 8" id="KW-0720">Serine protease</keyword>
<dbReference type="EC" id="3.4.21.-" evidence="8"/>
<dbReference type="FunFam" id="2.40.10.10:FF:000002">
    <property type="entry name" value="Transmembrane protease serine"/>
    <property type="match status" value="1"/>
</dbReference>
<dbReference type="PRINTS" id="PR00722">
    <property type="entry name" value="CHYMOTRYPSIN"/>
</dbReference>
<keyword evidence="9" id="KW-0964">Secreted</keyword>